<dbReference type="Pfam" id="PF02620">
    <property type="entry name" value="YceD"/>
    <property type="match status" value="1"/>
</dbReference>
<sequence>MSKDGTKNSPYGALKAWGESLRLQDLAPTRDHDFAIAPDSAQVADIRRDLDLLGLKKMRFEGVFTPMNKRDWQLTAKLGATVSQACVATLVPVTTRIDITVTRLYTKDFTDPALATAENEDEIEMPEDDTLEPIPAALTLSEVAIEALALALPAYPRASDAELSNLQFSEPGTDAMTDADTKPFASLKSLRDKLEKDD</sequence>
<dbReference type="AlphaFoldDB" id="A0A3N4UM32"/>
<evidence type="ECO:0000313" key="1">
    <source>
        <dbReference type="EMBL" id="RPE71632.1"/>
    </source>
</evidence>
<protein>
    <submittedName>
        <fullName evidence="1">Uncharacterized metal-binding protein YceD (DUF177 family)</fullName>
    </submittedName>
</protein>
<reference evidence="1 2" key="1">
    <citation type="submission" date="2018-11" db="EMBL/GenBank/DDBJ databases">
        <title>Genomic Encyclopedia of Type Strains, Phase IV (KMG-IV): sequencing the most valuable type-strain genomes for metagenomic binning, comparative biology and taxonomic classification.</title>
        <authorList>
            <person name="Goeker M."/>
        </authorList>
    </citation>
    <scope>NUCLEOTIDE SEQUENCE [LARGE SCALE GENOMIC DNA]</scope>
    <source>
        <strain evidence="1 2">DSM 104731</strain>
    </source>
</reference>
<evidence type="ECO:0000313" key="2">
    <source>
        <dbReference type="Proteomes" id="UP000269689"/>
    </source>
</evidence>
<dbReference type="Proteomes" id="UP000269689">
    <property type="component" value="Unassembled WGS sequence"/>
</dbReference>
<comment type="caution">
    <text evidence="1">The sequence shown here is derived from an EMBL/GenBank/DDBJ whole genome shotgun (WGS) entry which is preliminary data.</text>
</comment>
<proteinExistence type="predicted"/>
<dbReference type="InterPro" id="IPR003772">
    <property type="entry name" value="YceD"/>
</dbReference>
<dbReference type="EMBL" id="RKQK01000001">
    <property type="protein sequence ID" value="RPE71632.1"/>
    <property type="molecule type" value="Genomic_DNA"/>
</dbReference>
<keyword evidence="2" id="KW-1185">Reference proteome</keyword>
<dbReference type="OrthoDB" id="8443793at2"/>
<gene>
    <name evidence="1" type="ORF">EDD53_0756</name>
</gene>
<accession>A0A3N4UM32</accession>
<organism evidence="1 2">
    <name type="scientific">Pacificibacter maritimus</name>
    <dbReference type="NCBI Taxonomy" id="762213"/>
    <lineage>
        <taxon>Bacteria</taxon>
        <taxon>Pseudomonadati</taxon>
        <taxon>Pseudomonadota</taxon>
        <taxon>Alphaproteobacteria</taxon>
        <taxon>Rhodobacterales</taxon>
        <taxon>Roseobacteraceae</taxon>
        <taxon>Pacificibacter</taxon>
    </lineage>
</organism>
<dbReference type="RefSeq" id="WP_123791831.1">
    <property type="nucleotide sequence ID" value="NZ_RKQK01000001.1"/>
</dbReference>
<name>A0A3N4UM32_9RHOB</name>